<evidence type="ECO:0000313" key="2">
    <source>
        <dbReference type="EMBL" id="MDR7297146.1"/>
    </source>
</evidence>
<dbReference type="Proteomes" id="UP001180536">
    <property type="component" value="Unassembled WGS sequence"/>
</dbReference>
<accession>A0ABU1Z947</accession>
<keyword evidence="1" id="KW-0472">Membrane</keyword>
<evidence type="ECO:0000256" key="1">
    <source>
        <dbReference type="SAM" id="Phobius"/>
    </source>
</evidence>
<feature type="transmembrane region" description="Helical" evidence="1">
    <location>
        <begin position="32"/>
        <end position="51"/>
    </location>
</feature>
<comment type="caution">
    <text evidence="2">The sequence shown here is derived from an EMBL/GenBank/DDBJ whole genome shotgun (WGS) entry which is preliminary data.</text>
</comment>
<keyword evidence="1" id="KW-1133">Transmembrane helix</keyword>
<name>A0ABU1Z947_9BURK</name>
<dbReference type="RefSeq" id="WP_310344960.1">
    <property type="nucleotide sequence ID" value="NZ_JAVDXQ010000003.1"/>
</dbReference>
<gene>
    <name evidence="2" type="ORF">J2X16_002493</name>
</gene>
<keyword evidence="3" id="KW-1185">Reference proteome</keyword>
<feature type="transmembrane region" description="Helical" evidence="1">
    <location>
        <begin position="63"/>
        <end position="83"/>
    </location>
</feature>
<organism evidence="2 3">
    <name type="scientific">Pelomonas aquatica</name>
    <dbReference type="NCBI Taxonomy" id="431058"/>
    <lineage>
        <taxon>Bacteria</taxon>
        <taxon>Pseudomonadati</taxon>
        <taxon>Pseudomonadota</taxon>
        <taxon>Betaproteobacteria</taxon>
        <taxon>Burkholderiales</taxon>
        <taxon>Sphaerotilaceae</taxon>
        <taxon>Roseateles</taxon>
    </lineage>
</organism>
<protein>
    <submittedName>
        <fullName evidence="2">Uncharacterized protein</fullName>
    </submittedName>
</protein>
<sequence>MSLPHAQVGPATRQAGCFAARVERWTRQSHRWLSLVFTATVLLNFAARALQSGEPPPWITYSPLPPLFLQLFSGLYLFAFPYLRPRGGAGR</sequence>
<keyword evidence="1" id="KW-0812">Transmembrane</keyword>
<proteinExistence type="predicted"/>
<dbReference type="EMBL" id="JAVDXQ010000003">
    <property type="protein sequence ID" value="MDR7297146.1"/>
    <property type="molecule type" value="Genomic_DNA"/>
</dbReference>
<evidence type="ECO:0000313" key="3">
    <source>
        <dbReference type="Proteomes" id="UP001180536"/>
    </source>
</evidence>
<reference evidence="2 3" key="1">
    <citation type="submission" date="2023-07" db="EMBL/GenBank/DDBJ databases">
        <title>Sorghum-associated microbial communities from plants grown in Nebraska, USA.</title>
        <authorList>
            <person name="Schachtman D."/>
        </authorList>
    </citation>
    <scope>NUCLEOTIDE SEQUENCE [LARGE SCALE GENOMIC DNA]</scope>
    <source>
        <strain evidence="2 3">BE310</strain>
    </source>
</reference>